<proteinExistence type="predicted"/>
<feature type="region of interest" description="Disordered" evidence="1">
    <location>
        <begin position="28"/>
        <end position="50"/>
    </location>
</feature>
<evidence type="ECO:0000256" key="1">
    <source>
        <dbReference type="SAM" id="MobiDB-lite"/>
    </source>
</evidence>
<dbReference type="AlphaFoldDB" id="A0A0A9HJT1"/>
<organism evidence="2">
    <name type="scientific">Arundo donax</name>
    <name type="common">Giant reed</name>
    <name type="synonym">Donax arundinaceus</name>
    <dbReference type="NCBI Taxonomy" id="35708"/>
    <lineage>
        <taxon>Eukaryota</taxon>
        <taxon>Viridiplantae</taxon>
        <taxon>Streptophyta</taxon>
        <taxon>Embryophyta</taxon>
        <taxon>Tracheophyta</taxon>
        <taxon>Spermatophyta</taxon>
        <taxon>Magnoliopsida</taxon>
        <taxon>Liliopsida</taxon>
        <taxon>Poales</taxon>
        <taxon>Poaceae</taxon>
        <taxon>PACMAD clade</taxon>
        <taxon>Arundinoideae</taxon>
        <taxon>Arundineae</taxon>
        <taxon>Arundo</taxon>
    </lineage>
</organism>
<evidence type="ECO:0000313" key="2">
    <source>
        <dbReference type="EMBL" id="JAE33123.1"/>
    </source>
</evidence>
<name>A0A0A9HJT1_ARUDO</name>
<protein>
    <submittedName>
        <fullName evidence="2">Uncharacterized protein</fullName>
    </submittedName>
</protein>
<accession>A0A0A9HJT1</accession>
<sequence length="102" mass="10712">MPSHQSAQRLCWPPPQRCCCVLLLEGLGRGGPGHRRRGSSRGVRADLHNGEGHGFVVEEPIVAGRARGWPAQQEAATAMSLRAAVGFAGGAMTAKGNGSRNQ</sequence>
<reference evidence="2" key="1">
    <citation type="submission" date="2014-09" db="EMBL/GenBank/DDBJ databases">
        <authorList>
            <person name="Magalhaes I.L.F."/>
            <person name="Oliveira U."/>
            <person name="Santos F.R."/>
            <person name="Vidigal T.H.D.A."/>
            <person name="Brescovit A.D."/>
            <person name="Santos A.J."/>
        </authorList>
    </citation>
    <scope>NUCLEOTIDE SEQUENCE</scope>
    <source>
        <tissue evidence="2">Shoot tissue taken approximately 20 cm above the soil surface</tissue>
    </source>
</reference>
<dbReference type="EMBL" id="GBRH01164773">
    <property type="protein sequence ID" value="JAE33123.1"/>
    <property type="molecule type" value="Transcribed_RNA"/>
</dbReference>
<reference evidence="2" key="2">
    <citation type="journal article" date="2015" name="Data Brief">
        <title>Shoot transcriptome of the giant reed, Arundo donax.</title>
        <authorList>
            <person name="Barrero R.A."/>
            <person name="Guerrero F.D."/>
            <person name="Moolhuijzen P."/>
            <person name="Goolsby J.A."/>
            <person name="Tidwell J."/>
            <person name="Bellgard S.E."/>
            <person name="Bellgard M.I."/>
        </authorList>
    </citation>
    <scope>NUCLEOTIDE SEQUENCE</scope>
    <source>
        <tissue evidence="2">Shoot tissue taken approximately 20 cm above the soil surface</tissue>
    </source>
</reference>